<keyword evidence="3" id="KW-1185">Reference proteome</keyword>
<keyword evidence="1" id="KW-0472">Membrane</keyword>
<accession>A0A7X2S4C4</accession>
<feature type="transmembrane region" description="Helical" evidence="1">
    <location>
        <begin position="259"/>
        <end position="281"/>
    </location>
</feature>
<feature type="transmembrane region" description="Helical" evidence="1">
    <location>
        <begin position="116"/>
        <end position="134"/>
    </location>
</feature>
<dbReference type="PANTHER" id="PTHR37814:SF1">
    <property type="entry name" value="MEMBRANE PROTEIN"/>
    <property type="match status" value="1"/>
</dbReference>
<keyword evidence="1" id="KW-1133">Transmembrane helix</keyword>
<feature type="transmembrane region" description="Helical" evidence="1">
    <location>
        <begin position="184"/>
        <end position="206"/>
    </location>
</feature>
<evidence type="ECO:0000313" key="2">
    <source>
        <dbReference type="EMBL" id="MTH53182.1"/>
    </source>
</evidence>
<feature type="transmembrane region" description="Helical" evidence="1">
    <location>
        <begin position="85"/>
        <end position="110"/>
    </location>
</feature>
<feature type="transmembrane region" description="Helical" evidence="1">
    <location>
        <begin position="45"/>
        <end position="64"/>
    </location>
</feature>
<name>A0A7X2S4C4_9BACI</name>
<evidence type="ECO:0008006" key="4">
    <source>
        <dbReference type="Google" id="ProtNLM"/>
    </source>
</evidence>
<feature type="transmembrane region" description="Helical" evidence="1">
    <location>
        <begin position="218"/>
        <end position="239"/>
    </location>
</feature>
<keyword evidence="1" id="KW-0812">Transmembrane</keyword>
<protein>
    <recommendedName>
        <fullName evidence="4">Transporter</fullName>
    </recommendedName>
</protein>
<feature type="transmembrane region" description="Helical" evidence="1">
    <location>
        <begin position="293"/>
        <end position="314"/>
    </location>
</feature>
<sequence length="345" mass="37007">MKNKAFLAVQIAFVYVGTVVGAGFATGREIVEFFTRFGSAGTAGILLSGILFIVLGTKLMVIASRIKAPSFHEMNVFLLGKRAGYAVNWVMLLLLFGVTSVMVSGAGAIFEERLGMPASAGVIISIFITLAIMAKGLQGVVGVNMLVVPMLLLLSIIVMVSSFAQEGAAALFKEANLMDGGWLFSAFCYAAYNLALAQAVLVPLAAEAGDEEVIRKGAGLGGFLLLLIMLGSHLSLLYLPDAGSYEIPMAEVMRDVFSAAYYLYVMVIFGEVLTSVIGNLYGMERLLSKKIRLPRMAVISLILTACFILSFIGYGKLISSIYPVIGYISLFFLGALILKKKPERK</sequence>
<gene>
    <name evidence="2" type="ORF">GKZ89_07125</name>
</gene>
<dbReference type="AlphaFoldDB" id="A0A7X2S4C4"/>
<dbReference type="RefSeq" id="WP_155111704.1">
    <property type="nucleotide sequence ID" value="NZ_WMIB01000004.1"/>
</dbReference>
<reference evidence="2 3" key="1">
    <citation type="journal article" date="2017" name="Int. J. Syst. Evol. Microbiol.">
        <title>Bacillus mangrovi sp. nov., isolated from a sediment sample from a mangrove forest.</title>
        <authorList>
            <person name="Gupta V."/>
            <person name="Singh P.K."/>
            <person name="Korpole S."/>
            <person name="Tanuku N.R.S."/>
            <person name="Pinnaka A.K."/>
        </authorList>
    </citation>
    <scope>NUCLEOTIDE SEQUENCE [LARGE SCALE GENOMIC DNA]</scope>
    <source>
        <strain evidence="2 3">KCTC 33872</strain>
    </source>
</reference>
<feature type="transmembrane region" description="Helical" evidence="1">
    <location>
        <begin position="146"/>
        <end position="164"/>
    </location>
</feature>
<feature type="transmembrane region" description="Helical" evidence="1">
    <location>
        <begin position="320"/>
        <end position="338"/>
    </location>
</feature>
<proteinExistence type="predicted"/>
<dbReference type="Proteomes" id="UP000434639">
    <property type="component" value="Unassembled WGS sequence"/>
</dbReference>
<evidence type="ECO:0000256" key="1">
    <source>
        <dbReference type="SAM" id="Phobius"/>
    </source>
</evidence>
<organism evidence="2 3">
    <name type="scientific">Metabacillus mangrovi</name>
    <dbReference type="NCBI Taxonomy" id="1491830"/>
    <lineage>
        <taxon>Bacteria</taxon>
        <taxon>Bacillati</taxon>
        <taxon>Bacillota</taxon>
        <taxon>Bacilli</taxon>
        <taxon>Bacillales</taxon>
        <taxon>Bacillaceae</taxon>
        <taxon>Metabacillus</taxon>
    </lineage>
</organism>
<evidence type="ECO:0000313" key="3">
    <source>
        <dbReference type="Proteomes" id="UP000434639"/>
    </source>
</evidence>
<comment type="caution">
    <text evidence="2">The sequence shown here is derived from an EMBL/GenBank/DDBJ whole genome shotgun (WGS) entry which is preliminary data.</text>
</comment>
<dbReference type="PANTHER" id="PTHR37814">
    <property type="entry name" value="CONSERVED MEMBRANE PROTEIN"/>
    <property type="match status" value="1"/>
</dbReference>
<dbReference type="InterPro" id="IPR038728">
    <property type="entry name" value="YkvI-like"/>
</dbReference>
<dbReference type="EMBL" id="WMIB01000004">
    <property type="protein sequence ID" value="MTH53182.1"/>
    <property type="molecule type" value="Genomic_DNA"/>
</dbReference>
<dbReference type="OrthoDB" id="4424890at2"/>